<name>A0A7W4TNX6_KINRA</name>
<evidence type="ECO:0000313" key="2">
    <source>
        <dbReference type="Proteomes" id="UP000533269"/>
    </source>
</evidence>
<dbReference type="AlphaFoldDB" id="A0A7W4TNX6"/>
<reference evidence="1 2" key="2">
    <citation type="submission" date="2020-08" db="EMBL/GenBank/DDBJ databases">
        <authorList>
            <person name="Partida-Martinez L."/>
            <person name="Huntemann M."/>
            <person name="Clum A."/>
            <person name="Wang J."/>
            <person name="Palaniappan K."/>
            <person name="Ritter S."/>
            <person name="Chen I.-M."/>
            <person name="Stamatis D."/>
            <person name="Reddy T."/>
            <person name="O'Malley R."/>
            <person name="Daum C."/>
            <person name="Shapiro N."/>
            <person name="Ivanova N."/>
            <person name="Kyrpides N."/>
            <person name="Woyke T."/>
        </authorList>
    </citation>
    <scope>NUCLEOTIDE SEQUENCE [LARGE SCALE GENOMIC DNA]</scope>
    <source>
        <strain evidence="1 2">AS2.23</strain>
    </source>
</reference>
<evidence type="ECO:0000313" key="1">
    <source>
        <dbReference type="EMBL" id="MBB2902215.1"/>
    </source>
</evidence>
<proteinExistence type="predicted"/>
<dbReference type="Proteomes" id="UP000533269">
    <property type="component" value="Unassembled WGS sequence"/>
</dbReference>
<dbReference type="EMBL" id="JACHVY010000003">
    <property type="protein sequence ID" value="MBB2902215.1"/>
    <property type="molecule type" value="Genomic_DNA"/>
</dbReference>
<comment type="caution">
    <text evidence="1">The sequence shown here is derived from an EMBL/GenBank/DDBJ whole genome shotgun (WGS) entry which is preliminary data.</text>
</comment>
<organism evidence="1 2">
    <name type="scientific">Kineococcus radiotolerans</name>
    <dbReference type="NCBI Taxonomy" id="131568"/>
    <lineage>
        <taxon>Bacteria</taxon>
        <taxon>Bacillati</taxon>
        <taxon>Actinomycetota</taxon>
        <taxon>Actinomycetes</taxon>
        <taxon>Kineosporiales</taxon>
        <taxon>Kineosporiaceae</taxon>
        <taxon>Kineococcus</taxon>
    </lineage>
</organism>
<sequence length="490" mass="53585">MPSSDATVTRGGRRAATAPYAHETAADRLHLLRRATWGPTPAALAEVAQLGTAAWLDRQLDPARVEDGAVDAFAGRMAFYGRTPQDLWGGGYEPTGWNAMLETGRLTLARQIWSNRQLFEVVVDVLNNVLHVTNPSSEVWWSRQDYDRTVIRRHAFGSFADMLVASARHQAMLTYLDNTSSTAAHPNENYGRELLELHTVGVEAGYSEEDVKNSARLLTGLTIARDGASVFDAGRHDGGGRSVFGFVVPPHRPAEGNGWIDAYLRWLAVHPATARRISHKLATRFVSDAPPAALVDRMARTWTSTGGQVVPVLRTLFDSGEFWASAGQKVRTPQEDYVATLRTLGTGMEPSGTAGITKLFWHVLDQGHAPMAWGAPNGYPDVATAWVSPSGTLSRWNRHMDFAAGWYPTELRFARPTDLLSPFPGTWGALVDALGVRLTGSPLTADEKAALLMYAGRQAGAPCSVNDRWIQNNLRYLVALTLDGPTFTIR</sequence>
<dbReference type="RefSeq" id="WP_221183894.1">
    <property type="nucleotide sequence ID" value="NZ_JACHVY010000003.1"/>
</dbReference>
<dbReference type="InterPro" id="IPR014917">
    <property type="entry name" value="DUF1800"/>
</dbReference>
<reference evidence="1 2" key="1">
    <citation type="submission" date="2020-08" db="EMBL/GenBank/DDBJ databases">
        <title>The Agave Microbiome: Exploring the role of microbial communities in plant adaptations to desert environments.</title>
        <authorList>
            <person name="Partida-Martinez L.P."/>
        </authorList>
    </citation>
    <scope>NUCLEOTIDE SEQUENCE [LARGE SCALE GENOMIC DNA]</scope>
    <source>
        <strain evidence="1 2">AS2.23</strain>
    </source>
</reference>
<accession>A0A7W4TNX6</accession>
<dbReference type="Pfam" id="PF08811">
    <property type="entry name" value="DUF1800"/>
    <property type="match status" value="1"/>
</dbReference>
<protein>
    <submittedName>
        <fullName evidence="1">Uncharacterized protein (DUF1800 family)</fullName>
    </submittedName>
</protein>
<gene>
    <name evidence="1" type="ORF">FHR75_003046</name>
</gene>